<keyword evidence="2" id="KW-0274">FAD</keyword>
<proteinExistence type="inferred from homology"/>
<evidence type="ECO:0000256" key="2">
    <source>
        <dbReference type="PIRSR" id="PIRSR602081-1"/>
    </source>
</evidence>
<dbReference type="GO" id="GO:0003904">
    <property type="term" value="F:deoxyribodipyrimidine photo-lyase activity"/>
    <property type="evidence" value="ECO:0007669"/>
    <property type="project" value="TreeGrafter"/>
</dbReference>
<evidence type="ECO:0000313" key="4">
    <source>
        <dbReference type="Proteomes" id="UP000095287"/>
    </source>
</evidence>
<accession>A0A1I7ZAX9</accession>
<dbReference type="GO" id="GO:0071949">
    <property type="term" value="F:FAD binding"/>
    <property type="evidence" value="ECO:0007669"/>
    <property type="project" value="TreeGrafter"/>
</dbReference>
<dbReference type="InterPro" id="IPR014729">
    <property type="entry name" value="Rossmann-like_a/b/a_fold"/>
</dbReference>
<reference evidence="5" key="1">
    <citation type="submission" date="2016-11" db="UniProtKB">
        <authorList>
            <consortium name="WormBaseParasite"/>
        </authorList>
    </citation>
    <scope>IDENTIFICATION</scope>
</reference>
<keyword evidence="4" id="KW-1185">Reference proteome</keyword>
<keyword evidence="2" id="KW-0285">Flavoprotein</keyword>
<dbReference type="InterPro" id="IPR002081">
    <property type="entry name" value="Cryptochrome/DNA_photolyase_1"/>
</dbReference>
<dbReference type="InterPro" id="IPR006050">
    <property type="entry name" value="DNA_photolyase_N"/>
</dbReference>
<comment type="cofactor">
    <cofactor evidence="2">
        <name>FAD</name>
        <dbReference type="ChEBI" id="CHEBI:57692"/>
    </cofactor>
    <text evidence="2">Binds 1 FAD per subunit.</text>
</comment>
<feature type="binding site" evidence="2">
    <location>
        <begin position="212"/>
        <end position="216"/>
    </location>
    <ligand>
        <name>FAD</name>
        <dbReference type="ChEBI" id="CHEBI:57692"/>
    </ligand>
</feature>
<feature type="domain" description="Photolyase/cryptochrome alpha/beta" evidence="3">
    <location>
        <begin position="1"/>
        <end position="132"/>
    </location>
</feature>
<dbReference type="PROSITE" id="PS51645">
    <property type="entry name" value="PHR_CRY_ALPHA_BETA"/>
    <property type="match status" value="1"/>
</dbReference>
<dbReference type="WBParaSite" id="L893_g2462.t1">
    <property type="protein sequence ID" value="L893_g2462.t1"/>
    <property type="gene ID" value="L893_g2462"/>
</dbReference>
<dbReference type="Proteomes" id="UP000095287">
    <property type="component" value="Unplaced"/>
</dbReference>
<comment type="similarity">
    <text evidence="1">Belongs to the DNA photolyase class-1 family.</text>
</comment>
<dbReference type="Gene3D" id="1.25.40.80">
    <property type="match status" value="1"/>
</dbReference>
<dbReference type="SUPFAM" id="SSF52425">
    <property type="entry name" value="Cryptochrome/photolyase, N-terminal domain"/>
    <property type="match status" value="1"/>
</dbReference>
<evidence type="ECO:0000256" key="1">
    <source>
        <dbReference type="ARBA" id="ARBA00005862"/>
    </source>
</evidence>
<dbReference type="GO" id="GO:0009416">
    <property type="term" value="P:response to light stimulus"/>
    <property type="evidence" value="ECO:0007669"/>
    <property type="project" value="TreeGrafter"/>
</dbReference>
<protein>
    <submittedName>
        <fullName evidence="5">Photolyase/cryptochrome alpha/beta domain-containing protein</fullName>
    </submittedName>
</protein>
<feature type="binding site" evidence="2">
    <location>
        <position position="200"/>
    </location>
    <ligand>
        <name>FAD</name>
        <dbReference type="ChEBI" id="CHEBI:57692"/>
    </ligand>
</feature>
<dbReference type="InterPro" id="IPR036155">
    <property type="entry name" value="Crypto/Photolyase_N_sf"/>
</dbReference>
<dbReference type="Pfam" id="PF00875">
    <property type="entry name" value="DNA_photolyase"/>
    <property type="match status" value="1"/>
</dbReference>
<organism evidence="4 5">
    <name type="scientific">Steinernema glaseri</name>
    <dbReference type="NCBI Taxonomy" id="37863"/>
    <lineage>
        <taxon>Eukaryota</taxon>
        <taxon>Metazoa</taxon>
        <taxon>Ecdysozoa</taxon>
        <taxon>Nematoda</taxon>
        <taxon>Chromadorea</taxon>
        <taxon>Rhabditida</taxon>
        <taxon>Tylenchina</taxon>
        <taxon>Panagrolaimomorpha</taxon>
        <taxon>Strongyloidoidea</taxon>
        <taxon>Steinernematidae</taxon>
        <taxon>Steinernema</taxon>
    </lineage>
</organism>
<name>A0A1I7ZAX9_9BILA</name>
<dbReference type="GO" id="GO:0003677">
    <property type="term" value="F:DNA binding"/>
    <property type="evidence" value="ECO:0007669"/>
    <property type="project" value="TreeGrafter"/>
</dbReference>
<dbReference type="PANTHER" id="PTHR11455:SF9">
    <property type="entry name" value="CRYPTOCHROME CIRCADIAN CLOCK 5 ISOFORM X1"/>
    <property type="match status" value="1"/>
</dbReference>
<evidence type="ECO:0000259" key="3">
    <source>
        <dbReference type="PROSITE" id="PS51645"/>
    </source>
</evidence>
<evidence type="ECO:0000313" key="5">
    <source>
        <dbReference type="WBParaSite" id="L893_g2462.t1"/>
    </source>
</evidence>
<sequence length="238" mass="26411">MQLIWLRNDLRVHDNTALAAACSRGPTLAVWLVSPGQWLAHDDAPCKVDFWLRNLHSLRQSLDALNIPLLIVHADQWADAPRVLLALCRQHAVSTVHLNEEYGVHEQRRDQAVQQALRQADIQVFSQFRKVCYERLHLGLPSRVSAPAAQARLAIASDTVPTQVAGFETPPDALRTLWPAGEDEAARRLARFVDEAIEDYPVQRDLPAVPGTSQLSAYLAAGVISPRQCLHAALACNF</sequence>
<dbReference type="InterPro" id="IPR036134">
    <property type="entry name" value="Crypto/Photolyase_FAD-like_sf"/>
</dbReference>
<dbReference type="PANTHER" id="PTHR11455">
    <property type="entry name" value="CRYPTOCHROME"/>
    <property type="match status" value="1"/>
</dbReference>
<dbReference type="AlphaFoldDB" id="A0A1I7ZAX9"/>
<dbReference type="SUPFAM" id="SSF48173">
    <property type="entry name" value="Cryptochrome/photolyase FAD-binding domain"/>
    <property type="match status" value="1"/>
</dbReference>
<dbReference type="Gene3D" id="3.40.50.620">
    <property type="entry name" value="HUPs"/>
    <property type="match status" value="2"/>
</dbReference>